<reference evidence="7 8" key="1">
    <citation type="submission" date="2013-08" db="EMBL/GenBank/DDBJ databases">
        <title>The genome sequence of Knoellia aerolata.</title>
        <authorList>
            <person name="Zhu W."/>
            <person name="Wang G."/>
        </authorList>
    </citation>
    <scope>NUCLEOTIDE SEQUENCE [LARGE SCALE GENOMIC DNA]</scope>
    <source>
        <strain evidence="7 8">DSM 18566</strain>
    </source>
</reference>
<dbReference type="GO" id="GO:0005886">
    <property type="term" value="C:plasma membrane"/>
    <property type="evidence" value="ECO:0007669"/>
    <property type="project" value="UniProtKB-SubCell"/>
</dbReference>
<evidence type="ECO:0000256" key="3">
    <source>
        <dbReference type="ARBA" id="ARBA00022989"/>
    </source>
</evidence>
<feature type="transmembrane region" description="Helical" evidence="5">
    <location>
        <begin position="323"/>
        <end position="349"/>
    </location>
</feature>
<feature type="transmembrane region" description="Helical" evidence="5">
    <location>
        <begin position="12"/>
        <end position="35"/>
    </location>
</feature>
<evidence type="ECO:0000256" key="4">
    <source>
        <dbReference type="ARBA" id="ARBA00023136"/>
    </source>
</evidence>
<evidence type="ECO:0000256" key="1">
    <source>
        <dbReference type="ARBA" id="ARBA00004651"/>
    </source>
</evidence>
<gene>
    <name evidence="7" type="ORF">N801_00260</name>
</gene>
<evidence type="ECO:0000256" key="5">
    <source>
        <dbReference type="SAM" id="Phobius"/>
    </source>
</evidence>
<evidence type="ECO:0000259" key="6">
    <source>
        <dbReference type="PROSITE" id="PS50850"/>
    </source>
</evidence>
<feature type="transmembrane region" description="Helical" evidence="5">
    <location>
        <begin position="148"/>
        <end position="170"/>
    </location>
</feature>
<dbReference type="PROSITE" id="PS50850">
    <property type="entry name" value="MFS"/>
    <property type="match status" value="1"/>
</dbReference>
<dbReference type="InterPro" id="IPR036259">
    <property type="entry name" value="MFS_trans_sf"/>
</dbReference>
<keyword evidence="8" id="KW-1185">Reference proteome</keyword>
<feature type="transmembrane region" description="Helical" evidence="5">
    <location>
        <begin position="89"/>
        <end position="109"/>
    </location>
</feature>
<evidence type="ECO:0000313" key="8">
    <source>
        <dbReference type="Proteomes" id="UP000030013"/>
    </source>
</evidence>
<keyword evidence="4 5" id="KW-0472">Membrane</keyword>
<feature type="transmembrane region" description="Helical" evidence="5">
    <location>
        <begin position="361"/>
        <end position="383"/>
    </location>
</feature>
<dbReference type="InterPro" id="IPR011701">
    <property type="entry name" value="MFS"/>
</dbReference>
<feature type="domain" description="Major facilitator superfamily (MFS) profile" evidence="6">
    <location>
        <begin position="11"/>
        <end position="413"/>
    </location>
</feature>
<dbReference type="InterPro" id="IPR020846">
    <property type="entry name" value="MFS_dom"/>
</dbReference>
<organism evidence="7 8">
    <name type="scientific">Knoellia aerolata DSM 18566</name>
    <dbReference type="NCBI Taxonomy" id="1385519"/>
    <lineage>
        <taxon>Bacteria</taxon>
        <taxon>Bacillati</taxon>
        <taxon>Actinomycetota</taxon>
        <taxon>Actinomycetes</taxon>
        <taxon>Micrococcales</taxon>
        <taxon>Intrasporangiaceae</taxon>
        <taxon>Knoellia</taxon>
    </lineage>
</organism>
<comment type="caution">
    <text evidence="7">The sequence shown here is derived from an EMBL/GenBank/DDBJ whole genome shotgun (WGS) entry which is preliminary data.</text>
</comment>
<dbReference type="Pfam" id="PF07690">
    <property type="entry name" value="MFS_1"/>
    <property type="match status" value="2"/>
</dbReference>
<feature type="transmembrane region" description="Helical" evidence="5">
    <location>
        <begin position="389"/>
        <end position="409"/>
    </location>
</feature>
<feature type="transmembrane region" description="Helical" evidence="5">
    <location>
        <begin position="268"/>
        <end position="286"/>
    </location>
</feature>
<sequence>MDPHHGPLPAVGWRFLLLYALAYMSTSLLFLAPLLVSLALKVNSLVGLDEAPDSLALVAGVGAAIAVVANPFFGTLSDRTTSRIGRRRPWIVGGLLVGSAGVVAVALASSIPVVLLGWCVAQLGFNALLAAMAAVLPDRVPVSQRGVVSGVLGMCLPVASVTGTFLVRLFNGDMLGMFLAPCVVGGFFILLFAASLPDRRLDPADRPAWSVRQLVMTFWVSPRRSPEFAWVFVSRFAFVLAFAFLTTYQAYYLLDHVGSREAAVPHQIFIGTLVQSGVLVAASLSAGKLSDRSGRRKVFVVTASGIYALALFLLAAASSYNGYLVGMAVGGLGFGMYMAVDLALAVDVLPDPHTAAKDLGVLNIAGALPSAVAPAIAPSVLALSDGSYAVLYAVAGVSAVGAALAILPVRRVR</sequence>
<protein>
    <submittedName>
        <fullName evidence="7">MFS transporter</fullName>
    </submittedName>
</protein>
<dbReference type="eggNOG" id="COG2211">
    <property type="taxonomic scope" value="Bacteria"/>
</dbReference>
<dbReference type="CDD" id="cd06174">
    <property type="entry name" value="MFS"/>
    <property type="match status" value="1"/>
</dbReference>
<comment type="subcellular location">
    <subcellularLocation>
        <location evidence="1">Cell membrane</location>
        <topology evidence="1">Multi-pass membrane protein</topology>
    </subcellularLocation>
</comment>
<feature type="transmembrane region" description="Helical" evidence="5">
    <location>
        <begin position="115"/>
        <end position="136"/>
    </location>
</feature>
<proteinExistence type="predicted"/>
<dbReference type="AlphaFoldDB" id="A0A0A0JMK4"/>
<evidence type="ECO:0000256" key="2">
    <source>
        <dbReference type="ARBA" id="ARBA00022692"/>
    </source>
</evidence>
<feature type="transmembrane region" description="Helical" evidence="5">
    <location>
        <begin position="55"/>
        <end position="77"/>
    </location>
</feature>
<accession>A0A0A0JMK4</accession>
<name>A0A0A0JMK4_9MICO</name>
<feature type="transmembrane region" description="Helical" evidence="5">
    <location>
        <begin position="298"/>
        <end position="317"/>
    </location>
</feature>
<dbReference type="PANTHER" id="PTHR23528:SF1">
    <property type="entry name" value="MAJOR FACILITATOR SUPERFAMILY (MFS) PROFILE DOMAIN-CONTAINING PROTEIN"/>
    <property type="match status" value="1"/>
</dbReference>
<dbReference type="PANTHER" id="PTHR23528">
    <property type="match status" value="1"/>
</dbReference>
<dbReference type="STRING" id="1385519.N801_00260"/>
<evidence type="ECO:0000313" key="7">
    <source>
        <dbReference type="EMBL" id="KGN38368.1"/>
    </source>
</evidence>
<feature type="transmembrane region" description="Helical" evidence="5">
    <location>
        <begin position="228"/>
        <end position="248"/>
    </location>
</feature>
<dbReference type="Gene3D" id="1.20.1250.20">
    <property type="entry name" value="MFS general substrate transporter like domains"/>
    <property type="match status" value="2"/>
</dbReference>
<dbReference type="GO" id="GO:0022857">
    <property type="term" value="F:transmembrane transporter activity"/>
    <property type="evidence" value="ECO:0007669"/>
    <property type="project" value="InterPro"/>
</dbReference>
<keyword evidence="3 5" id="KW-1133">Transmembrane helix</keyword>
<dbReference type="Proteomes" id="UP000030013">
    <property type="component" value="Unassembled WGS sequence"/>
</dbReference>
<dbReference type="EMBL" id="AVPL01000093">
    <property type="protein sequence ID" value="KGN38368.1"/>
    <property type="molecule type" value="Genomic_DNA"/>
</dbReference>
<feature type="transmembrane region" description="Helical" evidence="5">
    <location>
        <begin position="176"/>
        <end position="196"/>
    </location>
</feature>
<keyword evidence="2 5" id="KW-0812">Transmembrane</keyword>
<dbReference type="SUPFAM" id="SSF103473">
    <property type="entry name" value="MFS general substrate transporter"/>
    <property type="match status" value="1"/>
</dbReference>